<dbReference type="GO" id="GO:0004222">
    <property type="term" value="F:metalloendopeptidase activity"/>
    <property type="evidence" value="ECO:0007669"/>
    <property type="project" value="InterPro"/>
</dbReference>
<feature type="compositionally biased region" description="Gly residues" evidence="10">
    <location>
        <begin position="569"/>
        <end position="581"/>
    </location>
</feature>
<comment type="cofactor">
    <cofactor evidence="1">
        <name>Ca(2+)</name>
        <dbReference type="ChEBI" id="CHEBI:29108"/>
    </cofactor>
</comment>
<keyword evidence="4" id="KW-0964">Secreted</keyword>
<keyword evidence="13" id="KW-1185">Reference proteome</keyword>
<feature type="compositionally biased region" description="Low complexity" evidence="10">
    <location>
        <begin position="523"/>
        <end position="534"/>
    </location>
</feature>
<comment type="subcellular location">
    <subcellularLocation>
        <location evidence="2">Secreted</location>
    </subcellularLocation>
</comment>
<evidence type="ECO:0000256" key="4">
    <source>
        <dbReference type="ARBA" id="ARBA00022525"/>
    </source>
</evidence>
<dbReference type="InterPro" id="IPR034033">
    <property type="entry name" value="Serralysin-like"/>
</dbReference>
<dbReference type="GO" id="GO:0031012">
    <property type="term" value="C:extracellular matrix"/>
    <property type="evidence" value="ECO:0007669"/>
    <property type="project" value="InterPro"/>
</dbReference>
<dbReference type="KEGG" id="rom:EI983_00215"/>
<feature type="domain" description="Peptidase metallopeptidase" evidence="11">
    <location>
        <begin position="159"/>
        <end position="303"/>
    </location>
</feature>
<evidence type="ECO:0000256" key="3">
    <source>
        <dbReference type="ARBA" id="ARBA00009490"/>
    </source>
</evidence>
<dbReference type="SMART" id="SM00235">
    <property type="entry name" value="ZnMc"/>
    <property type="match status" value="1"/>
</dbReference>
<dbReference type="Gene3D" id="3.40.390.10">
    <property type="entry name" value="Collagenase (Catalytic Domain)"/>
    <property type="match status" value="1"/>
</dbReference>
<keyword evidence="9" id="KW-0862">Zinc</keyword>
<dbReference type="InterPro" id="IPR006026">
    <property type="entry name" value="Peptidase_Metallo"/>
</dbReference>
<evidence type="ECO:0000256" key="10">
    <source>
        <dbReference type="SAM" id="MobiDB-lite"/>
    </source>
</evidence>
<evidence type="ECO:0000313" key="13">
    <source>
        <dbReference type="Proteomes" id="UP000428330"/>
    </source>
</evidence>
<dbReference type="PROSITE" id="PS00330">
    <property type="entry name" value="HEMOLYSIN_CALCIUM"/>
    <property type="match status" value="1"/>
</dbReference>
<feature type="region of interest" description="Disordered" evidence="10">
    <location>
        <begin position="515"/>
        <end position="681"/>
    </location>
</feature>
<dbReference type="InterPro" id="IPR018511">
    <property type="entry name" value="Hemolysin-typ_Ca-bd_CS"/>
</dbReference>
<dbReference type="SUPFAM" id="SSF51120">
    <property type="entry name" value="beta-Roll"/>
    <property type="match status" value="3"/>
</dbReference>
<dbReference type="GO" id="GO:0008270">
    <property type="term" value="F:zinc ion binding"/>
    <property type="evidence" value="ECO:0007669"/>
    <property type="project" value="InterPro"/>
</dbReference>
<proteinExistence type="inferred from homology"/>
<dbReference type="GO" id="GO:0006508">
    <property type="term" value="P:proteolysis"/>
    <property type="evidence" value="ECO:0007669"/>
    <property type="project" value="UniProtKB-KW"/>
</dbReference>
<reference evidence="12 13" key="1">
    <citation type="submission" date="2018-12" db="EMBL/GenBank/DDBJ databases">
        <title>Complete genome sequence of Roseovarius sp. MME-070.</title>
        <authorList>
            <person name="Nam Y.-D."/>
            <person name="Kang J."/>
            <person name="Chung W.-H."/>
            <person name="Park Y.S."/>
        </authorList>
    </citation>
    <scope>NUCLEOTIDE SEQUENCE [LARGE SCALE GENOMIC DNA]</scope>
    <source>
        <strain evidence="12 13">MME-070</strain>
        <plasmid evidence="13">pmme07001</plasmid>
    </source>
</reference>
<dbReference type="AlphaFoldDB" id="A0A6I6IMR6"/>
<evidence type="ECO:0000256" key="1">
    <source>
        <dbReference type="ARBA" id="ARBA00001913"/>
    </source>
</evidence>
<sequence>MVAKPDTSDITSVTKQATLTEGADAAGNSGTSAVMSVGDTFDGTISSSSETDWVRIQLDAGQSYVFSAWGTNGTSGLDDTVLTLYDGNGTQVATNDDLNRYLLFSGIQYTAPVSGTYYIEVSGYRSKTGDYTLQAATDVYTTEQIATYMTEVDWGFTTPLRLDAQAGGTLTYNTSALTAEGRQLAEWALESWSIATGITFIPSGSASADIIFDDSQSGAFAGPSSIDPSTGISSQATVNISTQWLQTYGTTIDSYSFETYLHEIGHALGLGHSGPYDGTATYGTDNLYANDSVQMTVMSYFTPSENPTILGSNVALVSPMMADYFAMDLLYGGTQTYHGNTTWGANSNVGGWLGDLMGIVFDGDPANPGFYSGGPIGWTIRDTGGIDTIDVSTVSANQRVDLRAERFSDINGSVNNVAIAAGSVIENAIGGSGHDTLRGNEANNRLEGNAGNDTVNGAEGTDTAVLDVTRASVSVSQSGSSGIQIVSALGTDIYRNVEFFEFSDQTVSASTLLGFDQPGEVRTGTPGPDTLTGTSRSDTISGLAGDDTIDAGNGDDQISASDGNDSVAAGGGHDNIGGGLGNDTVKGGAGNDTIGAGQGDDIVTGGEGDDGLYGGAGNDNISGEGGHDDIGAGFNDDTVSGGDGNDNMGGGTGRDVIGGGAGNDTIGGGEGDDTISGGVGDDFIAGGGRNDVLNGGAGSDRINGGAGSDTMTGNEGADTFIFSAFYNGDTDVITDFQDGIDKIQMSGVQNAPGSGLQGYVDALNVTTVAGGVQLSYGGNKIILEGLSASQIDVDDFIFV</sequence>
<evidence type="ECO:0000256" key="2">
    <source>
        <dbReference type="ARBA" id="ARBA00004613"/>
    </source>
</evidence>
<evidence type="ECO:0000256" key="6">
    <source>
        <dbReference type="ARBA" id="ARBA00022723"/>
    </source>
</evidence>
<dbReference type="SUPFAM" id="SSF55486">
    <property type="entry name" value="Metalloproteases ('zincins'), catalytic domain"/>
    <property type="match status" value="1"/>
</dbReference>
<keyword evidence="6" id="KW-0479">Metal-binding</keyword>
<evidence type="ECO:0000256" key="9">
    <source>
        <dbReference type="ARBA" id="ARBA00022833"/>
    </source>
</evidence>
<feature type="compositionally biased region" description="Gly residues" evidence="10">
    <location>
        <begin position="641"/>
        <end position="669"/>
    </location>
</feature>
<dbReference type="InterPro" id="IPR007280">
    <property type="entry name" value="Peptidase_C_arc/bac"/>
</dbReference>
<dbReference type="RefSeq" id="WP_157705214.1">
    <property type="nucleotide sequence ID" value="NZ_CP034347.1"/>
</dbReference>
<dbReference type="Gene3D" id="2.150.10.10">
    <property type="entry name" value="Serralysin-like metalloprotease, C-terminal"/>
    <property type="match status" value="4"/>
</dbReference>
<evidence type="ECO:0000256" key="7">
    <source>
        <dbReference type="ARBA" id="ARBA00022737"/>
    </source>
</evidence>
<dbReference type="SUPFAM" id="SSF89260">
    <property type="entry name" value="Collagen-binding domain"/>
    <property type="match status" value="1"/>
</dbReference>
<keyword evidence="8" id="KW-0378">Hydrolase</keyword>
<dbReference type="InterPro" id="IPR001343">
    <property type="entry name" value="Hemolysn_Ca-bd"/>
</dbReference>
<dbReference type="PANTHER" id="PTHR38340:SF1">
    <property type="entry name" value="S-LAYER PROTEIN"/>
    <property type="match status" value="1"/>
</dbReference>
<dbReference type="InterPro" id="IPR024079">
    <property type="entry name" value="MetalloPept_cat_dom_sf"/>
</dbReference>
<dbReference type="InterPro" id="IPR013858">
    <property type="entry name" value="Peptidase_M10B_C"/>
</dbReference>
<evidence type="ECO:0000259" key="11">
    <source>
        <dbReference type="SMART" id="SM00235"/>
    </source>
</evidence>
<accession>A0A6I6IMR6</accession>
<evidence type="ECO:0000256" key="8">
    <source>
        <dbReference type="ARBA" id="ARBA00022801"/>
    </source>
</evidence>
<dbReference type="EMBL" id="CP034347">
    <property type="protein sequence ID" value="QGX96777.1"/>
    <property type="molecule type" value="Genomic_DNA"/>
</dbReference>
<keyword evidence="12" id="KW-0614">Plasmid</keyword>
<dbReference type="Pfam" id="PF08548">
    <property type="entry name" value="Peptidase_M10_C"/>
    <property type="match status" value="1"/>
</dbReference>
<keyword evidence="7" id="KW-0677">Repeat</keyword>
<dbReference type="OrthoDB" id="733404at2"/>
<geneLocation type="plasmid" evidence="13">
    <name>pmme07001</name>
</geneLocation>
<dbReference type="PRINTS" id="PR00313">
    <property type="entry name" value="CABNDNGRPT"/>
</dbReference>
<keyword evidence="5" id="KW-0645">Protease</keyword>
<dbReference type="Gene3D" id="2.60.120.380">
    <property type="match status" value="1"/>
</dbReference>
<protein>
    <recommendedName>
        <fullName evidence="11">Peptidase metallopeptidase domain-containing protein</fullName>
    </recommendedName>
</protein>
<gene>
    <name evidence="12" type="ORF">EI983_00215</name>
</gene>
<name>A0A6I6IMR6_9RHOB</name>
<dbReference type="Pfam" id="PF04151">
    <property type="entry name" value="PPC"/>
    <property type="match status" value="1"/>
</dbReference>
<evidence type="ECO:0000256" key="5">
    <source>
        <dbReference type="ARBA" id="ARBA00022670"/>
    </source>
</evidence>
<dbReference type="InterPro" id="IPR050557">
    <property type="entry name" value="RTX_toxin/Mannuronan_C5-epim"/>
</dbReference>
<dbReference type="Pfam" id="PF00353">
    <property type="entry name" value="HemolysinCabind"/>
    <property type="match status" value="5"/>
</dbReference>
<dbReference type="GO" id="GO:0005509">
    <property type="term" value="F:calcium ion binding"/>
    <property type="evidence" value="ECO:0007669"/>
    <property type="project" value="InterPro"/>
</dbReference>
<dbReference type="CDD" id="cd04277">
    <property type="entry name" value="ZnMc_serralysin_like"/>
    <property type="match status" value="1"/>
</dbReference>
<dbReference type="Pfam" id="PF00413">
    <property type="entry name" value="Peptidase_M10"/>
    <property type="match status" value="1"/>
</dbReference>
<comment type="similarity">
    <text evidence="3">Belongs to the peptidase M10B family.</text>
</comment>
<dbReference type="Proteomes" id="UP000428330">
    <property type="component" value="Plasmid pMME07001"/>
</dbReference>
<evidence type="ECO:0000313" key="12">
    <source>
        <dbReference type="EMBL" id="QGX96777.1"/>
    </source>
</evidence>
<dbReference type="GO" id="GO:0005615">
    <property type="term" value="C:extracellular space"/>
    <property type="evidence" value="ECO:0007669"/>
    <property type="project" value="InterPro"/>
</dbReference>
<dbReference type="PANTHER" id="PTHR38340">
    <property type="entry name" value="S-LAYER PROTEIN"/>
    <property type="match status" value="1"/>
</dbReference>
<organism evidence="12 13">
    <name type="scientific">Roseovarius faecimaris</name>
    <dbReference type="NCBI Taxonomy" id="2494550"/>
    <lineage>
        <taxon>Bacteria</taxon>
        <taxon>Pseudomonadati</taxon>
        <taxon>Pseudomonadota</taxon>
        <taxon>Alphaproteobacteria</taxon>
        <taxon>Rhodobacterales</taxon>
        <taxon>Roseobacteraceae</taxon>
        <taxon>Roseovarius</taxon>
    </lineage>
</organism>
<dbReference type="InterPro" id="IPR001818">
    <property type="entry name" value="Pept_M10_metallopeptidase"/>
</dbReference>
<dbReference type="InterPro" id="IPR011049">
    <property type="entry name" value="Serralysin-like_metalloprot_C"/>
</dbReference>